<dbReference type="Proteomes" id="UP001519460">
    <property type="component" value="Unassembled WGS sequence"/>
</dbReference>
<dbReference type="AlphaFoldDB" id="A0ABD0LQ48"/>
<gene>
    <name evidence="2" type="ORF">BaRGS_00007027</name>
</gene>
<keyword evidence="3" id="KW-1185">Reference proteome</keyword>
<accession>A0ABD0LQ48</accession>
<name>A0ABD0LQ48_9CAEN</name>
<sequence>MESARLGVVGREVERWCSQLRPLAGTRNAPGDRQSGEAAPVAGDPHTETTQADKTLAPLYDRVSALRQQNTLYHVGGVGRYIVVNAPRAIQEDAQSDVFALGAVGDTGVVD</sequence>
<organism evidence="2 3">
    <name type="scientific">Batillaria attramentaria</name>
    <dbReference type="NCBI Taxonomy" id="370345"/>
    <lineage>
        <taxon>Eukaryota</taxon>
        <taxon>Metazoa</taxon>
        <taxon>Spiralia</taxon>
        <taxon>Lophotrochozoa</taxon>
        <taxon>Mollusca</taxon>
        <taxon>Gastropoda</taxon>
        <taxon>Caenogastropoda</taxon>
        <taxon>Sorbeoconcha</taxon>
        <taxon>Cerithioidea</taxon>
        <taxon>Batillariidae</taxon>
        <taxon>Batillaria</taxon>
    </lineage>
</organism>
<evidence type="ECO:0000313" key="2">
    <source>
        <dbReference type="EMBL" id="KAK7501596.1"/>
    </source>
</evidence>
<evidence type="ECO:0000313" key="3">
    <source>
        <dbReference type="Proteomes" id="UP001519460"/>
    </source>
</evidence>
<proteinExistence type="predicted"/>
<protein>
    <submittedName>
        <fullName evidence="2">Uncharacterized protein</fullName>
    </submittedName>
</protein>
<reference evidence="2 3" key="1">
    <citation type="journal article" date="2023" name="Sci. Data">
        <title>Genome assembly of the Korean intertidal mud-creeper Batillaria attramentaria.</title>
        <authorList>
            <person name="Patra A.K."/>
            <person name="Ho P.T."/>
            <person name="Jun S."/>
            <person name="Lee S.J."/>
            <person name="Kim Y."/>
            <person name="Won Y.J."/>
        </authorList>
    </citation>
    <scope>NUCLEOTIDE SEQUENCE [LARGE SCALE GENOMIC DNA]</scope>
    <source>
        <strain evidence="2">Wonlab-2016</strain>
    </source>
</reference>
<dbReference type="EMBL" id="JACVVK020000030">
    <property type="protein sequence ID" value="KAK7501596.1"/>
    <property type="molecule type" value="Genomic_DNA"/>
</dbReference>
<feature type="region of interest" description="Disordered" evidence="1">
    <location>
        <begin position="22"/>
        <end position="54"/>
    </location>
</feature>
<evidence type="ECO:0000256" key="1">
    <source>
        <dbReference type="SAM" id="MobiDB-lite"/>
    </source>
</evidence>
<comment type="caution">
    <text evidence="2">The sequence shown here is derived from an EMBL/GenBank/DDBJ whole genome shotgun (WGS) entry which is preliminary data.</text>
</comment>